<dbReference type="Proteomes" id="UP000266506">
    <property type="component" value="Unassembled WGS sequence"/>
</dbReference>
<accession>A0A397RYR8</accession>
<dbReference type="InterPro" id="IPR025536">
    <property type="entry name" value="DUF4422"/>
</dbReference>
<evidence type="ECO:0000259" key="1">
    <source>
        <dbReference type="Pfam" id="PF14393"/>
    </source>
</evidence>
<protein>
    <submittedName>
        <fullName evidence="2">Uncharacterized protein DUF4422</fullName>
    </submittedName>
</protein>
<dbReference type="Pfam" id="PF14393">
    <property type="entry name" value="DUF4422"/>
    <property type="match status" value="1"/>
</dbReference>
<feature type="domain" description="DUF4422" evidence="1">
    <location>
        <begin position="4"/>
        <end position="221"/>
    </location>
</feature>
<dbReference type="RefSeq" id="WP_119015541.1">
    <property type="nucleotide sequence ID" value="NZ_QXEV01000002.1"/>
</dbReference>
<organism evidence="2 3">
    <name type="scientific">Anaeroplasma bactoclasticum</name>
    <dbReference type="NCBI Taxonomy" id="2088"/>
    <lineage>
        <taxon>Bacteria</taxon>
        <taxon>Bacillati</taxon>
        <taxon>Mycoplasmatota</taxon>
        <taxon>Mollicutes</taxon>
        <taxon>Anaeroplasmatales</taxon>
        <taxon>Anaeroplasmataceae</taxon>
        <taxon>Anaeroplasma</taxon>
    </lineage>
</organism>
<keyword evidence="3" id="KW-1185">Reference proteome</keyword>
<name>A0A397RYR8_9MOLU</name>
<evidence type="ECO:0000313" key="3">
    <source>
        <dbReference type="Proteomes" id="UP000266506"/>
    </source>
</evidence>
<comment type="caution">
    <text evidence="2">The sequence shown here is derived from an EMBL/GenBank/DDBJ whole genome shotgun (WGS) entry which is preliminary data.</text>
</comment>
<dbReference type="EMBL" id="QXEV01000002">
    <property type="protein sequence ID" value="RIA78422.1"/>
    <property type="molecule type" value="Genomic_DNA"/>
</dbReference>
<proteinExistence type="predicted"/>
<evidence type="ECO:0000313" key="2">
    <source>
        <dbReference type="EMBL" id="RIA78422.1"/>
    </source>
</evidence>
<dbReference type="AlphaFoldDB" id="A0A397RYR8"/>
<dbReference type="OrthoDB" id="9798746at2"/>
<gene>
    <name evidence="2" type="ORF">EI71_00374</name>
</gene>
<sequence>MCSIYVVCHKETKLNIDSELRKTIHVGEKIFQCDYYDYDGENISDKNSTFCELTAIYWIWKNSKSSIMGLEHYRRFFRNPKISLFNDKMIDGKTIKKIFGKYDVILPKKHYLKRFNVEEDYKYGESLGNHIFNDFLILENVIKTHFNDYYNDFCAIKKLNYYYPFNMIICEKKVFDSFCSFLFPILMLIESKIDVSSRKGNTVRAFGYLAERLMNLWIVHNKKKVKELSVIINDDSSALKKFFRRIKSWL</sequence>
<reference evidence="2 3" key="1">
    <citation type="submission" date="2018-08" db="EMBL/GenBank/DDBJ databases">
        <title>Genomic Encyclopedia of Archaeal and Bacterial Type Strains, Phase II (KMG-II): from individual species to whole genera.</title>
        <authorList>
            <person name="Goeker M."/>
        </authorList>
    </citation>
    <scope>NUCLEOTIDE SEQUENCE [LARGE SCALE GENOMIC DNA]</scope>
    <source>
        <strain evidence="2 3">ATCC 27112</strain>
    </source>
</reference>
<dbReference type="InParanoid" id="A0A397RYR8"/>